<proteinExistence type="predicted"/>
<keyword evidence="2" id="KW-1133">Transmembrane helix</keyword>
<evidence type="ECO:0000313" key="5">
    <source>
        <dbReference type="Proteomes" id="UP000006048"/>
    </source>
</evidence>
<dbReference type="EMBL" id="CP002959">
    <property type="protein sequence ID" value="AFM13365.1"/>
    <property type="molecule type" value="Genomic_DNA"/>
</dbReference>
<feature type="transmembrane region" description="Helical" evidence="2">
    <location>
        <begin position="108"/>
        <end position="127"/>
    </location>
</feature>
<dbReference type="HOGENOM" id="CLU_366355_0_0_12"/>
<feature type="transmembrane region" description="Helical" evidence="2">
    <location>
        <begin position="285"/>
        <end position="308"/>
    </location>
</feature>
<protein>
    <submittedName>
        <fullName evidence="4">Protein serine/threonine phosphatase</fullName>
    </submittedName>
</protein>
<dbReference type="GO" id="GO:0016791">
    <property type="term" value="F:phosphatase activity"/>
    <property type="evidence" value="ECO:0007669"/>
    <property type="project" value="TreeGrafter"/>
</dbReference>
<organism evidence="4 5">
    <name type="scientific">Turneriella parva (strain ATCC BAA-1111 / DSM 21527 / NCTC 11395 / H)</name>
    <name type="common">Leptospira parva</name>
    <dbReference type="NCBI Taxonomy" id="869212"/>
    <lineage>
        <taxon>Bacteria</taxon>
        <taxon>Pseudomonadati</taxon>
        <taxon>Spirochaetota</taxon>
        <taxon>Spirochaetia</taxon>
        <taxon>Leptospirales</taxon>
        <taxon>Leptospiraceae</taxon>
        <taxon>Turneriella</taxon>
    </lineage>
</organism>
<gene>
    <name evidence="4" type="ordered locus">Turpa_2726</name>
</gene>
<dbReference type="AlphaFoldDB" id="I4B7V8"/>
<name>I4B7V8_TURPD</name>
<dbReference type="InterPro" id="IPR052016">
    <property type="entry name" value="Bact_Sigma-Reg"/>
</dbReference>
<feature type="domain" description="PPM-type phosphatase" evidence="3">
    <location>
        <begin position="537"/>
        <end position="755"/>
    </location>
</feature>
<accession>I4B7V8</accession>
<dbReference type="OrthoDB" id="344775at2"/>
<feature type="transmembrane region" description="Helical" evidence="2">
    <location>
        <begin position="75"/>
        <end position="99"/>
    </location>
</feature>
<feature type="transmembrane region" description="Helical" evidence="2">
    <location>
        <begin position="133"/>
        <end position="151"/>
    </location>
</feature>
<dbReference type="SUPFAM" id="SSF81606">
    <property type="entry name" value="PP2C-like"/>
    <property type="match status" value="1"/>
</dbReference>
<feature type="transmembrane region" description="Helical" evidence="2">
    <location>
        <begin position="229"/>
        <end position="251"/>
    </location>
</feature>
<dbReference type="PANTHER" id="PTHR43156:SF2">
    <property type="entry name" value="STAGE II SPORULATION PROTEIN E"/>
    <property type="match status" value="1"/>
</dbReference>
<keyword evidence="5" id="KW-1185">Reference proteome</keyword>
<dbReference type="Gene3D" id="3.60.40.10">
    <property type="entry name" value="PPM-type phosphatase domain"/>
    <property type="match status" value="1"/>
</dbReference>
<dbReference type="InterPro" id="IPR036457">
    <property type="entry name" value="PPM-type-like_dom_sf"/>
</dbReference>
<evidence type="ECO:0000256" key="1">
    <source>
        <dbReference type="ARBA" id="ARBA00022801"/>
    </source>
</evidence>
<dbReference type="KEGG" id="tpx:Turpa_2726"/>
<keyword evidence="2" id="KW-0472">Membrane</keyword>
<dbReference type="Pfam" id="PF07228">
    <property type="entry name" value="SpoIIE"/>
    <property type="match status" value="1"/>
</dbReference>
<sequence length="761" mass="87490">MSRIFWGAAFASLLVAFVLQVGAVKKLIETRQPRILTTEHSLALIPLAFDLPSDAMYLRPYNEPMVMRPPGTLRYVQALLPIYAGAFFFWFTGIFLYIFSRVRRLERAYILFSLFVCTYLLLFVDYFTLRVTGSFFLTFNILIIGPFLYMYRSVYSLATQGVLYAAVLLFSLAMSIFYPVNSAEAEIFFIKLLGVVFSATFVYCAALFIRAEMDKEKQSLGKKLWAERIFNISLVFAVAMPPAFFFMLYYFPVRVDVNYNALFFLPALFPIIFLTLSLRWGLVSFHVPISLAAVRFMYFAFFGFLYWFTIGFSLGEIYQSEMTRAGHIWLLGLFLLLIDPLRTALLTSLDQYSSSRRKVLDNFLLQSSQQIANPGRAVQFIERLAGSLTEGLGSYWVKVVMSRDLFTNWDSDSDKIVYLPDDDPFWVQARTWVPRSRYAVLTQTFVGPVRDFLQGRGAFMVIGMNKFKAGIMISERRENMPYYREDVRFMRQVIREAEVLIQNYLFLIENVKLRRRERELAYSARIQKRVIPGHRKFEHFEFWSYSRAYESVTGDYVDLLQIDPQTFVVLLGDVSGHGISSGYLVAFARAYLRGALADRKASLKDALGGLNAYLAENYRGNEFITLFALQMVFHEDSLALRYINAGQHPALLYTEKGLIKLEESQRLLGVIANTYHESVLTLPAGKVRLILYSDGAFDVFNKSGKILGQKKFFDWVESSLEKPAAEQLAFLRQRIEGYTSSGQESDDLALIIIEANERRES</sequence>
<dbReference type="RefSeq" id="WP_014803867.1">
    <property type="nucleotide sequence ID" value="NC_018020.1"/>
</dbReference>
<feature type="transmembrane region" description="Helical" evidence="2">
    <location>
        <begin position="163"/>
        <end position="181"/>
    </location>
</feature>
<keyword evidence="2" id="KW-0812">Transmembrane</keyword>
<reference evidence="4 5" key="1">
    <citation type="submission" date="2012-06" db="EMBL/GenBank/DDBJ databases">
        <title>The complete chromosome of genome of Turneriella parva DSM 21527.</title>
        <authorList>
            <consortium name="US DOE Joint Genome Institute (JGI-PGF)"/>
            <person name="Lucas S."/>
            <person name="Han J."/>
            <person name="Lapidus A."/>
            <person name="Bruce D."/>
            <person name="Goodwin L."/>
            <person name="Pitluck S."/>
            <person name="Peters L."/>
            <person name="Kyrpides N."/>
            <person name="Mavromatis K."/>
            <person name="Ivanova N."/>
            <person name="Mikhailova N."/>
            <person name="Chertkov O."/>
            <person name="Detter J.C."/>
            <person name="Tapia R."/>
            <person name="Han C."/>
            <person name="Land M."/>
            <person name="Hauser L."/>
            <person name="Markowitz V."/>
            <person name="Cheng J.-F."/>
            <person name="Hugenholtz P."/>
            <person name="Woyke T."/>
            <person name="Wu D."/>
            <person name="Gronow S."/>
            <person name="Wellnitz S."/>
            <person name="Brambilla E."/>
            <person name="Klenk H.-P."/>
            <person name="Eisen J.A."/>
        </authorList>
    </citation>
    <scope>NUCLEOTIDE SEQUENCE [LARGE SCALE GENOMIC DNA]</scope>
    <source>
        <strain evidence="5">ATCC BAA-1111 / DSM 21527 / NCTC 11395 / H</strain>
    </source>
</reference>
<evidence type="ECO:0000256" key="2">
    <source>
        <dbReference type="SAM" id="Phobius"/>
    </source>
</evidence>
<feature type="transmembrane region" description="Helical" evidence="2">
    <location>
        <begin position="257"/>
        <end position="278"/>
    </location>
</feature>
<evidence type="ECO:0000259" key="3">
    <source>
        <dbReference type="SMART" id="SM00331"/>
    </source>
</evidence>
<feature type="transmembrane region" description="Helical" evidence="2">
    <location>
        <begin position="187"/>
        <end position="209"/>
    </location>
</feature>
<dbReference type="Proteomes" id="UP000006048">
    <property type="component" value="Chromosome"/>
</dbReference>
<dbReference type="STRING" id="869212.Turpa_2726"/>
<dbReference type="PANTHER" id="PTHR43156">
    <property type="entry name" value="STAGE II SPORULATION PROTEIN E-RELATED"/>
    <property type="match status" value="1"/>
</dbReference>
<keyword evidence="1" id="KW-0378">Hydrolase</keyword>
<dbReference type="InterPro" id="IPR001932">
    <property type="entry name" value="PPM-type_phosphatase-like_dom"/>
</dbReference>
<evidence type="ECO:0000313" key="4">
    <source>
        <dbReference type="EMBL" id="AFM13365.1"/>
    </source>
</evidence>
<dbReference type="SMART" id="SM00331">
    <property type="entry name" value="PP2C_SIG"/>
    <property type="match status" value="1"/>
</dbReference>